<gene>
    <name evidence="2" type="ORF">OB2597_00400</name>
</gene>
<feature type="chain" id="PRO_5002658894" evidence="1">
    <location>
        <begin position="20"/>
        <end position="142"/>
    </location>
</feature>
<dbReference type="AlphaFoldDB" id="A3U1J0"/>
<evidence type="ECO:0000313" key="2">
    <source>
        <dbReference type="EMBL" id="EAQ01831.1"/>
    </source>
</evidence>
<dbReference type="RefSeq" id="WP_009804334.1">
    <property type="nucleotide sequence ID" value="NZ_CH724131.1"/>
</dbReference>
<feature type="signal peptide" evidence="1">
    <location>
        <begin position="1"/>
        <end position="19"/>
    </location>
</feature>
<dbReference type="OrthoDB" id="7724906at2"/>
<protein>
    <submittedName>
        <fullName evidence="2">Uncharacterized protein</fullName>
    </submittedName>
</protein>
<dbReference type="Proteomes" id="UP000004318">
    <property type="component" value="Unassembled WGS sequence"/>
</dbReference>
<evidence type="ECO:0000313" key="3">
    <source>
        <dbReference type="Proteomes" id="UP000004318"/>
    </source>
</evidence>
<accession>A3U1J0</accession>
<dbReference type="EMBL" id="AAMO01000010">
    <property type="protein sequence ID" value="EAQ01831.1"/>
    <property type="molecule type" value="Genomic_DNA"/>
</dbReference>
<name>A3U1J0_PSEBH</name>
<proteinExistence type="predicted"/>
<sequence>MTNPLAIFALIAMTGAAAAEVVPRAEQTPGPIFDMLKAEAQGNGEEIDGVAAWEIDLEGDGTTEWLVQPALWTGGNSISVRTYLFDGADTGFGTHANIGMNRSLKRVEQEGRTISLVIFELLENDPRCCPSGESTRILQIGE</sequence>
<dbReference type="HOGENOM" id="CLU_1813836_0_0_5"/>
<keyword evidence="3" id="KW-1185">Reference proteome</keyword>
<organism evidence="2 3">
    <name type="scientific">Pseudooceanicola batsensis (strain ATCC BAA-863 / DSM 15984 / KCTC 12145 / HTCC2597)</name>
    <name type="common">Oceanicola batsensis</name>
    <dbReference type="NCBI Taxonomy" id="252305"/>
    <lineage>
        <taxon>Bacteria</taxon>
        <taxon>Pseudomonadati</taxon>
        <taxon>Pseudomonadota</taxon>
        <taxon>Alphaproteobacteria</taxon>
        <taxon>Rhodobacterales</taxon>
        <taxon>Paracoccaceae</taxon>
        <taxon>Pseudooceanicola</taxon>
    </lineage>
</organism>
<reference evidence="2 3" key="1">
    <citation type="journal article" date="2010" name="J. Bacteriol.">
        <title>Genome sequences of Oceanicola granulosus HTCC2516(T) and Oceanicola batsensis HTCC2597(TDelta).</title>
        <authorList>
            <person name="Thrash J.C."/>
            <person name="Cho J.C."/>
            <person name="Vergin K.L."/>
            <person name="Giovannoni S.J."/>
        </authorList>
    </citation>
    <scope>NUCLEOTIDE SEQUENCE [LARGE SCALE GENOMIC DNA]</scope>
    <source>
        <strain evidence="3">ATCC BAA-863 / DSM 15984 / KCTC 12145 / HTCC2597</strain>
    </source>
</reference>
<evidence type="ECO:0000256" key="1">
    <source>
        <dbReference type="SAM" id="SignalP"/>
    </source>
</evidence>
<keyword evidence="1" id="KW-0732">Signal</keyword>
<comment type="caution">
    <text evidence="2">The sequence shown here is derived from an EMBL/GenBank/DDBJ whole genome shotgun (WGS) entry which is preliminary data.</text>
</comment>